<evidence type="ECO:0000256" key="1">
    <source>
        <dbReference type="ARBA" id="ARBA00007357"/>
    </source>
</evidence>
<evidence type="ECO:0000313" key="3">
    <source>
        <dbReference type="EMBL" id="CAD1555933.1"/>
    </source>
</evidence>
<sequence length="80" mass="8855">MWCEVATPQYTQQRTRSVDGHSPGRFRVLGGVSNSKSFAKAFSCPPGSPMNPHVKCNIWKKPESVPEENSVIVNVLDELP</sequence>
<dbReference type="SUPFAM" id="SSF55486">
    <property type="entry name" value="Metalloproteases ('zincins'), catalytic domain"/>
    <property type="match status" value="1"/>
</dbReference>
<reference evidence="3" key="1">
    <citation type="submission" date="2020-07" db="EMBL/GenBank/DDBJ databases">
        <authorList>
            <person name="Ferguson B K."/>
        </authorList>
    </citation>
    <scope>NUCLEOTIDE SEQUENCE</scope>
    <source>
        <strain evidence="3">L06</strain>
    </source>
</reference>
<dbReference type="PANTHER" id="PTHR11733">
    <property type="entry name" value="ZINC METALLOPROTEASE FAMILY M13 NEPRILYSIN-RELATED"/>
    <property type="match status" value="1"/>
</dbReference>
<gene>
    <name evidence="3" type="ORF">BBRV_LOCUS62686</name>
</gene>
<dbReference type="AlphaFoldDB" id="A0A6V7JWP4"/>
<accession>A0A6V7JWP4</accession>
<protein>
    <recommendedName>
        <fullName evidence="2">Peptidase M13 C-terminal domain-containing protein</fullName>
    </recommendedName>
</protein>
<dbReference type="GO" id="GO:0004222">
    <property type="term" value="F:metalloendopeptidase activity"/>
    <property type="evidence" value="ECO:0007669"/>
    <property type="project" value="InterPro"/>
</dbReference>
<dbReference type="PROSITE" id="PS51885">
    <property type="entry name" value="NEPRILYSIN"/>
    <property type="match status" value="1"/>
</dbReference>
<dbReference type="Gene3D" id="3.40.390.10">
    <property type="entry name" value="Collagenase (Catalytic Domain)"/>
    <property type="match status" value="1"/>
</dbReference>
<feature type="domain" description="Peptidase M13 C-terminal" evidence="2">
    <location>
        <begin position="1"/>
        <end position="58"/>
    </location>
</feature>
<dbReference type="Pfam" id="PF01431">
    <property type="entry name" value="Peptidase_M13"/>
    <property type="match status" value="1"/>
</dbReference>
<dbReference type="EMBL" id="CADCXW020000021">
    <property type="protein sequence ID" value="CAD1555933.1"/>
    <property type="molecule type" value="Genomic_DNA"/>
</dbReference>
<dbReference type="InterPro" id="IPR024079">
    <property type="entry name" value="MetalloPept_cat_dom_sf"/>
</dbReference>
<name>A0A6V7JWP4_9HYME</name>
<dbReference type="GO" id="GO:0005886">
    <property type="term" value="C:plasma membrane"/>
    <property type="evidence" value="ECO:0007669"/>
    <property type="project" value="TreeGrafter"/>
</dbReference>
<dbReference type="InterPro" id="IPR018497">
    <property type="entry name" value="Peptidase_M13_C"/>
</dbReference>
<comment type="similarity">
    <text evidence="1">Belongs to the peptidase M13 family.</text>
</comment>
<dbReference type="GO" id="GO:0016485">
    <property type="term" value="P:protein processing"/>
    <property type="evidence" value="ECO:0007669"/>
    <property type="project" value="TreeGrafter"/>
</dbReference>
<dbReference type="InterPro" id="IPR000718">
    <property type="entry name" value="Peptidase_M13"/>
</dbReference>
<dbReference type="PANTHER" id="PTHR11733:SF167">
    <property type="entry name" value="FI17812P1-RELATED"/>
    <property type="match status" value="1"/>
</dbReference>
<proteinExistence type="inferred from homology"/>
<evidence type="ECO:0000259" key="2">
    <source>
        <dbReference type="Pfam" id="PF01431"/>
    </source>
</evidence>
<organism evidence="3">
    <name type="scientific">Bracon brevicornis</name>
    <dbReference type="NCBI Taxonomy" id="1563983"/>
    <lineage>
        <taxon>Eukaryota</taxon>
        <taxon>Metazoa</taxon>
        <taxon>Ecdysozoa</taxon>
        <taxon>Arthropoda</taxon>
        <taxon>Hexapoda</taxon>
        <taxon>Insecta</taxon>
        <taxon>Pterygota</taxon>
        <taxon>Neoptera</taxon>
        <taxon>Endopterygota</taxon>
        <taxon>Hymenoptera</taxon>
        <taxon>Apocrita</taxon>
        <taxon>Ichneumonoidea</taxon>
        <taxon>Braconidae</taxon>
        <taxon>Braconinae</taxon>
        <taxon>Bracon</taxon>
    </lineage>
</organism>